<dbReference type="Proteomes" id="UP000284508">
    <property type="component" value="Unassembled WGS sequence"/>
</dbReference>
<sequence>MKTVVFAYHDMGCLGIEALLAAGYEISSIFTHTDNPGEKAFYGSVARLA</sequence>
<feature type="non-terminal residue" evidence="1">
    <location>
        <position position="49"/>
    </location>
</feature>
<organism evidence="1 2">
    <name type="scientific">Escherichia coli</name>
    <dbReference type="NCBI Taxonomy" id="562"/>
    <lineage>
        <taxon>Bacteria</taxon>
        <taxon>Pseudomonadati</taxon>
        <taxon>Pseudomonadota</taxon>
        <taxon>Gammaproteobacteria</taxon>
        <taxon>Enterobacterales</taxon>
        <taxon>Enterobacteriaceae</taxon>
        <taxon>Escherichia</taxon>
    </lineage>
</organism>
<name>A0A418GNY5_ECOLX</name>
<dbReference type="EMBL" id="QXHA01000406">
    <property type="protein sequence ID" value="RIB42587.1"/>
    <property type="molecule type" value="Genomic_DNA"/>
</dbReference>
<protein>
    <submittedName>
        <fullName evidence="1">ArnA</fullName>
    </submittedName>
</protein>
<evidence type="ECO:0000313" key="2">
    <source>
        <dbReference type="Proteomes" id="UP000284508"/>
    </source>
</evidence>
<accession>A0A418GNY5</accession>
<gene>
    <name evidence="1" type="ORF">D3C88_07215</name>
</gene>
<proteinExistence type="predicted"/>
<comment type="caution">
    <text evidence="1">The sequence shown here is derived from an EMBL/GenBank/DDBJ whole genome shotgun (WGS) entry which is preliminary data.</text>
</comment>
<evidence type="ECO:0000313" key="1">
    <source>
        <dbReference type="EMBL" id="RIB42587.1"/>
    </source>
</evidence>
<dbReference type="AlphaFoldDB" id="A0A418GNY5"/>
<reference evidence="1 2" key="1">
    <citation type="journal article" date="2018" name="BMC Microbiol.">
        <title>Genome sequencing of strains of the most prevalent clonal group of O1:K1:H7 Escherichia coli that causes neonatal meningitis in France.</title>
        <authorList>
            <person name="Geslain G."/>
            <person name="Birgy A."/>
            <person name="Adiba S."/>
            <person name="Magnan M."/>
            <person name="Courroux C."/>
            <person name="Levy C."/>
            <person name="Cohen R."/>
            <person name="Bidet P."/>
            <person name="Bonacorsi S."/>
        </authorList>
    </citation>
    <scope>NUCLEOTIDE SEQUENCE [LARGE SCALE GENOMIC DNA]</scope>
    <source>
        <strain evidence="1 2">S308</strain>
    </source>
</reference>